<dbReference type="STRING" id="634436.SAMN05216361_2775"/>
<accession>A0A1M5LSS0</accession>
<dbReference type="Gene3D" id="3.40.50.1100">
    <property type="match status" value="2"/>
</dbReference>
<evidence type="ECO:0000256" key="3">
    <source>
        <dbReference type="ARBA" id="ARBA00022898"/>
    </source>
</evidence>
<dbReference type="AlphaFoldDB" id="A0A1M5LSS0"/>
<organism evidence="7 8">
    <name type="scientific">Marisediminitalea aggregata</name>
    <dbReference type="NCBI Taxonomy" id="634436"/>
    <lineage>
        <taxon>Bacteria</taxon>
        <taxon>Pseudomonadati</taxon>
        <taxon>Pseudomonadota</taxon>
        <taxon>Gammaproteobacteria</taxon>
        <taxon>Alteromonadales</taxon>
        <taxon>Alteromonadaceae</taxon>
        <taxon>Marisediminitalea</taxon>
    </lineage>
</organism>
<comment type="similarity">
    <text evidence="2">Belongs to the ACC deaminase/D-cysteine desulfhydrase family.</text>
</comment>
<gene>
    <name evidence="7" type="ORF">SAMN05216361_2775</name>
</gene>
<dbReference type="InterPro" id="IPR001926">
    <property type="entry name" value="TrpB-like_PALP"/>
</dbReference>
<evidence type="ECO:0000313" key="8">
    <source>
        <dbReference type="Proteomes" id="UP000184520"/>
    </source>
</evidence>
<dbReference type="Proteomes" id="UP000184520">
    <property type="component" value="Unassembled WGS sequence"/>
</dbReference>
<evidence type="ECO:0000259" key="6">
    <source>
        <dbReference type="Pfam" id="PF00291"/>
    </source>
</evidence>
<dbReference type="InterPro" id="IPR036052">
    <property type="entry name" value="TrpB-like_PALP_sf"/>
</dbReference>
<evidence type="ECO:0000256" key="2">
    <source>
        <dbReference type="ARBA" id="ARBA00008639"/>
    </source>
</evidence>
<dbReference type="Pfam" id="PF00291">
    <property type="entry name" value="PALP"/>
    <property type="match status" value="1"/>
</dbReference>
<name>A0A1M5LSS0_9ALTE</name>
<protein>
    <submittedName>
        <fullName evidence="7">1-aminocyclopropane-1-carboxylate deaminase/D-cysteine desulfhydrase, PLP-dependent ACC family</fullName>
    </submittedName>
</protein>
<evidence type="ECO:0000256" key="4">
    <source>
        <dbReference type="PIRSR" id="PIRSR006278-1"/>
    </source>
</evidence>
<feature type="active site" description="Nucleophile" evidence="4">
    <location>
        <position position="76"/>
    </location>
</feature>
<dbReference type="SUPFAM" id="SSF53686">
    <property type="entry name" value="Tryptophan synthase beta subunit-like PLP-dependent enzymes"/>
    <property type="match status" value="1"/>
</dbReference>
<evidence type="ECO:0000313" key="7">
    <source>
        <dbReference type="EMBL" id="SHG68061.1"/>
    </source>
</evidence>
<dbReference type="PIRSF" id="PIRSF006278">
    <property type="entry name" value="ACCD_DCysDesulf"/>
    <property type="match status" value="1"/>
</dbReference>
<feature type="domain" description="Tryptophan synthase beta chain-like PALP" evidence="6">
    <location>
        <begin position="16"/>
        <end position="292"/>
    </location>
</feature>
<sequence length="303" mass="33299">MSNHFNVEQKLGIKLPTPLQSFSPDWPGAERVSIHIKRDDLIHSVVSGNKWRKLSGVFSDPATLPNAILSFGGGFSNHLHALGYCCHQLNIPFTALVRGDYSANPTPMLRDLINWGTRIRYVNRIEYSRRHDHDYLNQLRLAHPDTTLIPEGGSQQAALTGVQSVITETEHNFDVVICPVASGATLAGLITALEPQQRAMGIAVLKGVGYLESLVEQFLPARTDNWHIAHDFHHGGYAKTSAPLLTLIQSVSEQHQLPLEPVYSGKVLFALKSMLASHVFAQGSRILVLHTGGLQGARSTKVE</sequence>
<feature type="modified residue" description="N6-(pyridoxal phosphate)lysine" evidence="5">
    <location>
        <position position="50"/>
    </location>
</feature>
<keyword evidence="8" id="KW-1185">Reference proteome</keyword>
<proteinExistence type="inferred from homology"/>
<dbReference type="GO" id="GO:0019148">
    <property type="term" value="F:D-cysteine desulfhydrase activity"/>
    <property type="evidence" value="ECO:0007669"/>
    <property type="project" value="TreeGrafter"/>
</dbReference>
<dbReference type="EMBL" id="FQWD01000004">
    <property type="protein sequence ID" value="SHG68061.1"/>
    <property type="molecule type" value="Genomic_DNA"/>
</dbReference>
<dbReference type="PANTHER" id="PTHR43780">
    <property type="entry name" value="1-AMINOCYCLOPROPANE-1-CARBOXYLATE DEAMINASE-RELATED"/>
    <property type="match status" value="1"/>
</dbReference>
<comment type="cofactor">
    <cofactor evidence="1">
        <name>pyridoxal 5'-phosphate</name>
        <dbReference type="ChEBI" id="CHEBI:597326"/>
    </cofactor>
</comment>
<keyword evidence="3 5" id="KW-0663">Pyridoxal phosphate</keyword>
<dbReference type="PANTHER" id="PTHR43780:SF2">
    <property type="entry name" value="1-AMINOCYCLOPROPANE-1-CARBOXYLATE DEAMINASE-RELATED"/>
    <property type="match status" value="1"/>
</dbReference>
<dbReference type="InterPro" id="IPR027278">
    <property type="entry name" value="ACCD_DCysDesulf"/>
</dbReference>
<evidence type="ECO:0000256" key="1">
    <source>
        <dbReference type="ARBA" id="ARBA00001933"/>
    </source>
</evidence>
<dbReference type="OrthoDB" id="9801249at2"/>
<reference evidence="8" key="1">
    <citation type="submission" date="2016-11" db="EMBL/GenBank/DDBJ databases">
        <authorList>
            <person name="Varghese N."/>
            <person name="Submissions S."/>
        </authorList>
    </citation>
    <scope>NUCLEOTIDE SEQUENCE [LARGE SCALE GENOMIC DNA]</scope>
    <source>
        <strain evidence="8">CGMCC 1.8995</strain>
    </source>
</reference>
<evidence type="ECO:0000256" key="5">
    <source>
        <dbReference type="PIRSR" id="PIRSR006278-2"/>
    </source>
</evidence>
<dbReference type="RefSeq" id="WP_073323428.1">
    <property type="nucleotide sequence ID" value="NZ_FQWD01000004.1"/>
</dbReference>